<gene>
    <name evidence="1" type="primary">ORF157006</name>
</gene>
<sequence>MMFSNSVLQLFSNSLSLYSVFQLSAIACSRLLRLCQFSCAVSKLVKDIGDCDCRVNINKLTYDPQYIGTDVYVSRICIMGYHSSLVKADCDTKIFTGCCKSGNTGMNLDFSVCVTKAASSANSISQITTFLILLSVFNHARLKKFSCLIVCGGR</sequence>
<evidence type="ECO:0000313" key="1">
    <source>
        <dbReference type="EMBL" id="CEK87043.1"/>
    </source>
</evidence>
<name>A0A0B7B1Z6_9EUPU</name>
<protein>
    <submittedName>
        <fullName evidence="1">Uncharacterized protein</fullName>
    </submittedName>
</protein>
<organism evidence="1">
    <name type="scientific">Arion vulgaris</name>
    <dbReference type="NCBI Taxonomy" id="1028688"/>
    <lineage>
        <taxon>Eukaryota</taxon>
        <taxon>Metazoa</taxon>
        <taxon>Spiralia</taxon>
        <taxon>Lophotrochozoa</taxon>
        <taxon>Mollusca</taxon>
        <taxon>Gastropoda</taxon>
        <taxon>Heterobranchia</taxon>
        <taxon>Euthyneura</taxon>
        <taxon>Panpulmonata</taxon>
        <taxon>Eupulmonata</taxon>
        <taxon>Stylommatophora</taxon>
        <taxon>Helicina</taxon>
        <taxon>Arionoidea</taxon>
        <taxon>Arionidae</taxon>
        <taxon>Arion</taxon>
    </lineage>
</organism>
<dbReference type="AlphaFoldDB" id="A0A0B7B1Z6"/>
<accession>A0A0B7B1Z6</accession>
<proteinExistence type="predicted"/>
<reference evidence="1" key="1">
    <citation type="submission" date="2014-12" db="EMBL/GenBank/DDBJ databases">
        <title>Insight into the proteome of Arion vulgaris.</title>
        <authorList>
            <person name="Aradska J."/>
            <person name="Bulat T."/>
            <person name="Smidak R."/>
            <person name="Sarate P."/>
            <person name="Gangsoo J."/>
            <person name="Sialana F."/>
            <person name="Bilban M."/>
            <person name="Lubec G."/>
        </authorList>
    </citation>
    <scope>NUCLEOTIDE SEQUENCE</scope>
    <source>
        <tissue evidence="1">Skin</tissue>
    </source>
</reference>
<dbReference type="EMBL" id="HACG01040178">
    <property type="protein sequence ID" value="CEK87043.1"/>
    <property type="molecule type" value="Transcribed_RNA"/>
</dbReference>